<evidence type="ECO:0000313" key="4">
    <source>
        <dbReference type="EMBL" id="AKG41907.1"/>
    </source>
</evidence>
<dbReference type="Proteomes" id="UP000034034">
    <property type="component" value="Chromosome"/>
</dbReference>
<feature type="chain" id="PRO_5038420253" evidence="2">
    <location>
        <begin position="26"/>
        <end position="333"/>
    </location>
</feature>
<dbReference type="RefSeq" id="WP_046722820.1">
    <property type="nucleotide sequence ID" value="NZ_CP009922.3"/>
</dbReference>
<keyword evidence="2" id="KW-0732">Signal</keyword>
<gene>
    <name evidence="4" type="ORF">SXIM_05230</name>
</gene>
<dbReference type="AlphaFoldDB" id="A0A0F7FR24"/>
<dbReference type="PANTHER" id="PTHR30535">
    <property type="entry name" value="VITAMIN B12-BINDING PROTEIN"/>
    <property type="match status" value="1"/>
</dbReference>
<dbReference type="Pfam" id="PF01497">
    <property type="entry name" value="Peripla_BP_2"/>
    <property type="match status" value="1"/>
</dbReference>
<evidence type="ECO:0000259" key="3">
    <source>
        <dbReference type="PROSITE" id="PS50983"/>
    </source>
</evidence>
<dbReference type="PANTHER" id="PTHR30535:SF7">
    <property type="entry name" value="IRON(III) DICITRATE-BINDING PROTEIN"/>
    <property type="match status" value="1"/>
</dbReference>
<evidence type="ECO:0000313" key="5">
    <source>
        <dbReference type="Proteomes" id="UP000034034"/>
    </source>
</evidence>
<protein>
    <submittedName>
        <fullName evidence="4">Periplasmic binding protein</fullName>
    </submittedName>
</protein>
<proteinExistence type="inferred from homology"/>
<evidence type="ECO:0000256" key="1">
    <source>
        <dbReference type="ARBA" id="ARBA00008814"/>
    </source>
</evidence>
<organism evidence="4 5">
    <name type="scientific">Streptomyces xiamenensis</name>
    <dbReference type="NCBI Taxonomy" id="408015"/>
    <lineage>
        <taxon>Bacteria</taxon>
        <taxon>Bacillati</taxon>
        <taxon>Actinomycetota</taxon>
        <taxon>Actinomycetes</taxon>
        <taxon>Kitasatosporales</taxon>
        <taxon>Streptomycetaceae</taxon>
        <taxon>Streptomyces</taxon>
    </lineage>
</organism>
<name>A0A0F7FR24_9ACTN</name>
<dbReference type="HOGENOM" id="CLU_038034_7_2_11"/>
<dbReference type="PATRIC" id="fig|408015.6.peg.551"/>
<reference evidence="4" key="1">
    <citation type="submission" date="2019-08" db="EMBL/GenBank/DDBJ databases">
        <title>Complete genome sequence of a mangrove-derived Streptomyces xiamenensis.</title>
        <authorList>
            <person name="Xu J."/>
        </authorList>
    </citation>
    <scope>NUCLEOTIDE SEQUENCE</scope>
    <source>
        <strain evidence="4">318</strain>
    </source>
</reference>
<feature type="signal peptide" evidence="2">
    <location>
        <begin position="1"/>
        <end position="25"/>
    </location>
</feature>
<dbReference type="EMBL" id="CP009922">
    <property type="protein sequence ID" value="AKG41907.1"/>
    <property type="molecule type" value="Genomic_DNA"/>
</dbReference>
<sequence length="333" mass="35989">MTRRLRAAALAAAALPLAACGADVAADGASGATAVTVPRCGEDVTYQLPERAVVYEAGSADKMFVLGLTDHVRGYVMPPANPPVEESPWASEYAKVEMLSDDLLNRELVVDAGADFVVAGWRSGFSDERGITPELLDTLGIQSFMHSETCYNYPEYPVDFTPIEGLYRDLELLGRIFGAEDRAEEVVAGMRERVAAVEEAAPAGRAPRVFVYDSGTDQPFTSGNQAPPHEIIETAGGENVFADLTDRWTTVGWEAVVDADPEVIVILDYQDRPAEEKIDFLRSSPVTRNLPAVLAGNFYILDYNEAISGPRIIDGAEGFGAYLRDLYPTGADS</sequence>
<dbReference type="InterPro" id="IPR050902">
    <property type="entry name" value="ABC_Transporter_SBP"/>
</dbReference>
<keyword evidence="5" id="KW-1185">Reference proteome</keyword>
<dbReference type="PROSITE" id="PS50983">
    <property type="entry name" value="FE_B12_PBP"/>
    <property type="match status" value="1"/>
</dbReference>
<dbReference type="STRING" id="408015.SXIM_05230"/>
<dbReference type="SUPFAM" id="SSF53807">
    <property type="entry name" value="Helical backbone' metal receptor"/>
    <property type="match status" value="1"/>
</dbReference>
<feature type="domain" description="Fe/B12 periplasmic-binding" evidence="3">
    <location>
        <begin position="51"/>
        <end position="330"/>
    </location>
</feature>
<dbReference type="KEGG" id="sxi:SXIM_05230"/>
<evidence type="ECO:0000256" key="2">
    <source>
        <dbReference type="SAM" id="SignalP"/>
    </source>
</evidence>
<dbReference type="InterPro" id="IPR002491">
    <property type="entry name" value="ABC_transptr_periplasmic_BD"/>
</dbReference>
<accession>A0A0F7FR24</accession>
<comment type="similarity">
    <text evidence="1">Belongs to the bacterial solute-binding protein 8 family.</text>
</comment>
<dbReference type="Gene3D" id="3.40.50.1980">
    <property type="entry name" value="Nitrogenase molybdenum iron protein domain"/>
    <property type="match status" value="2"/>
</dbReference>